<dbReference type="AlphaFoldDB" id="A0AAW5PJ46"/>
<protein>
    <submittedName>
        <fullName evidence="1">Uncharacterized protein YcaQ</fullName>
    </submittedName>
</protein>
<evidence type="ECO:0000313" key="2">
    <source>
        <dbReference type="Proteomes" id="UP001320691"/>
    </source>
</evidence>
<dbReference type="PANTHER" id="PTHR30528:SF0">
    <property type="entry name" value="CYTOPLASMIC PROTEIN"/>
    <property type="match status" value="1"/>
</dbReference>
<evidence type="ECO:0000313" key="1">
    <source>
        <dbReference type="EMBL" id="MCS4280182.1"/>
    </source>
</evidence>
<dbReference type="RefSeq" id="WP_259260895.1">
    <property type="nucleotide sequence ID" value="NZ_JANUEK010000005.1"/>
</dbReference>
<dbReference type="Proteomes" id="UP001320691">
    <property type="component" value="Unassembled WGS sequence"/>
</dbReference>
<comment type="caution">
    <text evidence="1">The sequence shown here is derived from an EMBL/GenBank/DDBJ whole genome shotgun (WGS) entry which is preliminary data.</text>
</comment>
<organism evidence="1 2">
    <name type="scientific">Stenotrophomonas rhizophila</name>
    <dbReference type="NCBI Taxonomy" id="216778"/>
    <lineage>
        <taxon>Bacteria</taxon>
        <taxon>Pseudomonadati</taxon>
        <taxon>Pseudomonadota</taxon>
        <taxon>Gammaproteobacteria</taxon>
        <taxon>Lysobacterales</taxon>
        <taxon>Lysobacteraceae</taxon>
        <taxon>Stenotrophomonas</taxon>
    </lineage>
</organism>
<name>A0AAW5PJ46_9GAMM</name>
<dbReference type="InterPro" id="IPR009351">
    <property type="entry name" value="AlkZ-like"/>
</dbReference>
<sequence>MRDYRFALPRMSSIRTGESRYFCNGDPCLMKVAERCLPDGLDLSIPDDHEYAVHLFETTLRAHGVFTATQLLHLRSGKALRTAMREVVHDRITAGSIQLLKGLNGMDVYVDSAALESAAASRAAVTILSPFDNLVIHRDRLSAPFGFALRQRAGRSRVPQQGWRRP</sequence>
<proteinExistence type="predicted"/>
<dbReference type="EMBL" id="JANUEK010000005">
    <property type="protein sequence ID" value="MCS4280182.1"/>
    <property type="molecule type" value="Genomic_DNA"/>
</dbReference>
<gene>
    <name evidence="1" type="ORF">M2412_002175</name>
</gene>
<reference evidence="1" key="1">
    <citation type="submission" date="2022-08" db="EMBL/GenBank/DDBJ databases">
        <title>Genomic analyses of the natural microbiome of Caenorhabditis elegans.</title>
        <authorList>
            <person name="Samuel B."/>
        </authorList>
    </citation>
    <scope>NUCLEOTIDE SEQUENCE</scope>
    <source>
        <strain evidence="1">BIGb0277</strain>
    </source>
</reference>
<dbReference type="Pfam" id="PF06224">
    <property type="entry name" value="AlkZ-like"/>
    <property type="match status" value="1"/>
</dbReference>
<accession>A0AAW5PJ46</accession>
<dbReference type="PANTHER" id="PTHR30528">
    <property type="entry name" value="CYTOPLASMIC PROTEIN"/>
    <property type="match status" value="1"/>
</dbReference>